<dbReference type="InterPro" id="IPR015931">
    <property type="entry name" value="Acnase/IPM_dHydase_lsu_aba_1/3"/>
</dbReference>
<comment type="caution">
    <text evidence="5">The sequence shown here is derived from an EMBL/GenBank/DDBJ whole genome shotgun (WGS) entry which is preliminary data.</text>
</comment>
<protein>
    <submittedName>
        <fullName evidence="5">Homoaconitase large subunit</fullName>
        <ecNumber evidence="5">4.2.1.36</ecNumber>
    </submittedName>
</protein>
<dbReference type="GO" id="GO:0051539">
    <property type="term" value="F:4 iron, 4 sulfur cluster binding"/>
    <property type="evidence" value="ECO:0007669"/>
    <property type="project" value="TreeGrafter"/>
</dbReference>
<evidence type="ECO:0000256" key="3">
    <source>
        <dbReference type="ARBA" id="ARBA00023014"/>
    </source>
</evidence>
<dbReference type="Proteomes" id="UP000076603">
    <property type="component" value="Unassembled WGS sequence"/>
</dbReference>
<dbReference type="Gene3D" id="3.30.499.10">
    <property type="entry name" value="Aconitase, domain 3"/>
    <property type="match status" value="1"/>
</dbReference>
<evidence type="ECO:0000256" key="2">
    <source>
        <dbReference type="ARBA" id="ARBA00023004"/>
    </source>
</evidence>
<evidence type="ECO:0000256" key="1">
    <source>
        <dbReference type="ARBA" id="ARBA00022723"/>
    </source>
</evidence>
<dbReference type="InterPro" id="IPR036008">
    <property type="entry name" value="Aconitase_4Fe-4S_dom"/>
</dbReference>
<dbReference type="GO" id="GO:0006099">
    <property type="term" value="P:tricarboxylic acid cycle"/>
    <property type="evidence" value="ECO:0007669"/>
    <property type="project" value="TreeGrafter"/>
</dbReference>
<dbReference type="EC" id="4.2.1.36" evidence="5"/>
<organism evidence="5 6">
    <name type="scientific">Clostridium magnum DSM 2767</name>
    <dbReference type="NCBI Taxonomy" id="1121326"/>
    <lineage>
        <taxon>Bacteria</taxon>
        <taxon>Bacillati</taxon>
        <taxon>Bacillota</taxon>
        <taxon>Clostridia</taxon>
        <taxon>Eubacteriales</taxon>
        <taxon>Clostridiaceae</taxon>
        <taxon>Clostridium</taxon>
    </lineage>
</organism>
<keyword evidence="2" id="KW-0408">Iron</keyword>
<dbReference type="PANTHER" id="PTHR43160:SF3">
    <property type="entry name" value="ACONITATE HYDRATASE, MITOCHONDRIAL"/>
    <property type="match status" value="1"/>
</dbReference>
<dbReference type="GO" id="GO:0046872">
    <property type="term" value="F:metal ion binding"/>
    <property type="evidence" value="ECO:0007669"/>
    <property type="project" value="UniProtKB-KW"/>
</dbReference>
<keyword evidence="1" id="KW-0479">Metal-binding</keyword>
<dbReference type="Pfam" id="PF00330">
    <property type="entry name" value="Aconitase"/>
    <property type="match status" value="1"/>
</dbReference>
<evidence type="ECO:0000259" key="4">
    <source>
        <dbReference type="Pfam" id="PF00330"/>
    </source>
</evidence>
<dbReference type="SUPFAM" id="SSF53732">
    <property type="entry name" value="Aconitase iron-sulfur domain"/>
    <property type="match status" value="1"/>
</dbReference>
<keyword evidence="5" id="KW-0456">Lyase</keyword>
<reference evidence="5 6" key="1">
    <citation type="submission" date="2016-04" db="EMBL/GenBank/DDBJ databases">
        <title>Genome sequence of Clostridium magnum DSM 2767.</title>
        <authorList>
            <person name="Poehlein A."/>
            <person name="Uhlig R."/>
            <person name="Fischer R."/>
            <person name="Bahl H."/>
            <person name="Daniel R."/>
        </authorList>
    </citation>
    <scope>NUCLEOTIDE SEQUENCE [LARGE SCALE GENOMIC DNA]</scope>
    <source>
        <strain evidence="5 6">DSM 2767</strain>
    </source>
</reference>
<accession>A0A162S9M1</accession>
<evidence type="ECO:0000313" key="5">
    <source>
        <dbReference type="EMBL" id="KZL90951.1"/>
    </source>
</evidence>
<dbReference type="InterPro" id="IPR050926">
    <property type="entry name" value="Aconitase/IPM_isomerase"/>
</dbReference>
<dbReference type="InterPro" id="IPR001030">
    <property type="entry name" value="Acoase/IPM_deHydtase_lsu_aba"/>
</dbReference>
<dbReference type="GO" id="GO:0004409">
    <property type="term" value="F:homoaconitate hydratase activity"/>
    <property type="evidence" value="ECO:0007669"/>
    <property type="project" value="UniProtKB-EC"/>
</dbReference>
<name>A0A162S9M1_9CLOT</name>
<keyword evidence="3" id="KW-0411">Iron-sulfur</keyword>
<feature type="domain" description="Aconitase/3-isopropylmalate dehydratase large subunit alpha/beta/alpha" evidence="4">
    <location>
        <begin position="8"/>
        <end position="179"/>
    </location>
</feature>
<proteinExistence type="predicted"/>
<gene>
    <name evidence="5" type="primary">hacA_2</name>
    <name evidence="5" type="ORF">CLMAG_38620</name>
</gene>
<dbReference type="PATRIC" id="fig|1121326.3.peg.3907"/>
<dbReference type="GO" id="GO:0005829">
    <property type="term" value="C:cytosol"/>
    <property type="evidence" value="ECO:0007669"/>
    <property type="project" value="TreeGrafter"/>
</dbReference>
<sequence>MGLNVTKKILKSYLLEGSMLPNEQITIKVDQTLGHDLTGIMAAQILESVQAEKVSTETSVFYCDHNVIAASSENTDDHMYLKTSAQRYGVYFSKPGNGICHFLHVQRFGKPGKVMLGADSHTPTSGALGMIAIGSGGLSVAKCMVGEGFKLTTPKVLNIKLTGELQPGVSAKDITLEALRIL</sequence>
<keyword evidence="6" id="KW-1185">Reference proteome</keyword>
<dbReference type="GO" id="GO:0003994">
    <property type="term" value="F:aconitate hydratase activity"/>
    <property type="evidence" value="ECO:0007669"/>
    <property type="project" value="TreeGrafter"/>
</dbReference>
<dbReference type="PANTHER" id="PTHR43160">
    <property type="entry name" value="ACONITATE HYDRATASE B"/>
    <property type="match status" value="1"/>
</dbReference>
<evidence type="ECO:0000313" key="6">
    <source>
        <dbReference type="Proteomes" id="UP000076603"/>
    </source>
</evidence>
<dbReference type="PRINTS" id="PR00415">
    <property type="entry name" value="ACONITASE"/>
</dbReference>
<dbReference type="AlphaFoldDB" id="A0A162S9M1"/>
<dbReference type="STRING" id="1121326.CLMAG_38620"/>
<dbReference type="EMBL" id="LWAE01000004">
    <property type="protein sequence ID" value="KZL90951.1"/>
    <property type="molecule type" value="Genomic_DNA"/>
</dbReference>